<evidence type="ECO:0000313" key="3">
    <source>
        <dbReference type="Proteomes" id="UP001610334"/>
    </source>
</evidence>
<keyword evidence="1" id="KW-0732">Signal</keyword>
<comment type="caution">
    <text evidence="2">The sequence shown here is derived from an EMBL/GenBank/DDBJ whole genome shotgun (WGS) entry which is preliminary data.</text>
</comment>
<accession>A0ABR4GYZ2</accession>
<dbReference type="PANTHER" id="PTHR39603">
    <property type="entry name" value="CYANOVIRIN-N DOMAIN-CONTAINING PROTEIN"/>
    <property type="match status" value="1"/>
</dbReference>
<dbReference type="EMBL" id="JBFXLT010000112">
    <property type="protein sequence ID" value="KAL2808430.1"/>
    <property type="molecule type" value="Genomic_DNA"/>
</dbReference>
<name>A0ABR4GYZ2_9EURO</name>
<dbReference type="Proteomes" id="UP001610334">
    <property type="component" value="Unassembled WGS sequence"/>
</dbReference>
<feature type="chain" id="PRO_5045320108" evidence="1">
    <location>
        <begin position="19"/>
        <end position="129"/>
    </location>
</feature>
<evidence type="ECO:0000256" key="1">
    <source>
        <dbReference type="SAM" id="SignalP"/>
    </source>
</evidence>
<gene>
    <name evidence="2" type="ORF">BJX63DRAFT_436104</name>
</gene>
<organism evidence="2 3">
    <name type="scientific">Aspergillus granulosus</name>
    <dbReference type="NCBI Taxonomy" id="176169"/>
    <lineage>
        <taxon>Eukaryota</taxon>
        <taxon>Fungi</taxon>
        <taxon>Dikarya</taxon>
        <taxon>Ascomycota</taxon>
        <taxon>Pezizomycotina</taxon>
        <taxon>Eurotiomycetes</taxon>
        <taxon>Eurotiomycetidae</taxon>
        <taxon>Eurotiales</taxon>
        <taxon>Aspergillaceae</taxon>
        <taxon>Aspergillus</taxon>
        <taxon>Aspergillus subgen. Nidulantes</taxon>
    </lineage>
</organism>
<reference evidence="2 3" key="1">
    <citation type="submission" date="2024-07" db="EMBL/GenBank/DDBJ databases">
        <title>Section-level genome sequencing and comparative genomics of Aspergillus sections Usti and Cavernicolus.</title>
        <authorList>
            <consortium name="Lawrence Berkeley National Laboratory"/>
            <person name="Nybo J.L."/>
            <person name="Vesth T.C."/>
            <person name="Theobald S."/>
            <person name="Frisvad J.C."/>
            <person name="Larsen T.O."/>
            <person name="Kjaerboelling I."/>
            <person name="Rothschild-Mancinelli K."/>
            <person name="Lyhne E.K."/>
            <person name="Kogle M.E."/>
            <person name="Barry K."/>
            <person name="Clum A."/>
            <person name="Na H."/>
            <person name="Ledsgaard L."/>
            <person name="Lin J."/>
            <person name="Lipzen A."/>
            <person name="Kuo A."/>
            <person name="Riley R."/>
            <person name="Mondo S."/>
            <person name="Labutti K."/>
            <person name="Haridas S."/>
            <person name="Pangalinan J."/>
            <person name="Salamov A.A."/>
            <person name="Simmons B.A."/>
            <person name="Magnuson J.K."/>
            <person name="Chen J."/>
            <person name="Drula E."/>
            <person name="Henrissat B."/>
            <person name="Wiebenga A."/>
            <person name="Lubbers R.J."/>
            <person name="Gomes A.C."/>
            <person name="Makela M.R."/>
            <person name="Stajich J."/>
            <person name="Grigoriev I.V."/>
            <person name="Mortensen U.H."/>
            <person name="De Vries R.P."/>
            <person name="Baker S.E."/>
            <person name="Andersen M.R."/>
        </authorList>
    </citation>
    <scope>NUCLEOTIDE SEQUENCE [LARGE SCALE GENOMIC DNA]</scope>
    <source>
        <strain evidence="2 3">CBS 588.65</strain>
    </source>
</reference>
<sequence length="129" mass="13014">MFSKAITLLTLLAASTTALVTPVDKRYALTCGDNGSGYVDVGEAQACVDYLRNKGTEACTVSGENIIFCTSGSTNIYGSNIYGKDSPSSYCSDVAAGAQAIIDGCTQGGTVAGSNAAAGNGDIIVSINH</sequence>
<keyword evidence="3" id="KW-1185">Reference proteome</keyword>
<protein>
    <submittedName>
        <fullName evidence="2">Uncharacterized protein</fullName>
    </submittedName>
</protein>
<proteinExistence type="predicted"/>
<evidence type="ECO:0000313" key="2">
    <source>
        <dbReference type="EMBL" id="KAL2808430.1"/>
    </source>
</evidence>
<dbReference type="PANTHER" id="PTHR39603:SF1">
    <property type="entry name" value="CYANOVIRIN-N DOMAIN-CONTAINING PROTEIN"/>
    <property type="match status" value="1"/>
</dbReference>
<feature type="signal peptide" evidence="1">
    <location>
        <begin position="1"/>
        <end position="18"/>
    </location>
</feature>